<accession>A0A1I6QAN7</accession>
<dbReference type="EMBL" id="FPAI01000004">
    <property type="protein sequence ID" value="SFS49494.1"/>
    <property type="molecule type" value="Genomic_DNA"/>
</dbReference>
<feature type="transmembrane region" description="Helical" evidence="3">
    <location>
        <begin position="6"/>
        <end position="25"/>
    </location>
</feature>
<dbReference type="Proteomes" id="UP000199139">
    <property type="component" value="Unassembled WGS sequence"/>
</dbReference>
<dbReference type="RefSeq" id="WP_089852955.1">
    <property type="nucleotide sequence ID" value="NZ_BJWJ01000003.1"/>
</dbReference>
<dbReference type="Gene3D" id="3.30.70.1880">
    <property type="entry name" value="Protein of unknown function DUF881"/>
    <property type="match status" value="1"/>
</dbReference>
<dbReference type="PANTHER" id="PTHR37313:SF2">
    <property type="entry name" value="UPF0749 PROTEIN YLXX"/>
    <property type="match status" value="1"/>
</dbReference>
<dbReference type="PANTHER" id="PTHR37313">
    <property type="entry name" value="UPF0749 PROTEIN RV1825"/>
    <property type="match status" value="1"/>
</dbReference>
<evidence type="ECO:0000256" key="2">
    <source>
        <dbReference type="SAM" id="Coils"/>
    </source>
</evidence>
<dbReference type="EMBL" id="BJWJ01000003">
    <property type="protein sequence ID" value="GEM03514.1"/>
    <property type="molecule type" value="Genomic_DNA"/>
</dbReference>
<name>A0A1I6QAN7_9BACI</name>
<dbReference type="Pfam" id="PF05949">
    <property type="entry name" value="DUF881"/>
    <property type="match status" value="1"/>
</dbReference>
<keyword evidence="3" id="KW-1133">Transmembrane helix</keyword>
<protein>
    <submittedName>
        <fullName evidence="4">UPF0749 protein YlxX</fullName>
    </submittedName>
    <submittedName>
        <fullName evidence="5">Uncharacterized conserved protein YlxW, UPF0749 family</fullName>
    </submittedName>
</protein>
<gene>
    <name evidence="4" type="primary">ylxX</name>
    <name evidence="4" type="ORF">HMI01_05020</name>
    <name evidence="5" type="ORF">SAMN05421668_1044</name>
</gene>
<evidence type="ECO:0000256" key="3">
    <source>
        <dbReference type="SAM" id="Phobius"/>
    </source>
</evidence>
<keyword evidence="2" id="KW-0175">Coiled coil</keyword>
<reference evidence="4 7" key="2">
    <citation type="submission" date="2019-07" db="EMBL/GenBank/DDBJ databases">
        <title>Whole genome shotgun sequence of Halolactibacillus miurensis NBRC 100873.</title>
        <authorList>
            <person name="Hosoyama A."/>
            <person name="Uohara A."/>
            <person name="Ohji S."/>
            <person name="Ichikawa N."/>
        </authorList>
    </citation>
    <scope>NUCLEOTIDE SEQUENCE [LARGE SCALE GENOMIC DNA]</scope>
    <source>
        <strain evidence="4 7">NBRC 100873</strain>
    </source>
</reference>
<dbReference type="STRING" id="306541.SAMN05421668_1044"/>
<sequence length="237" mass="27060">MKKQTVILAAAAFFIGVMISLHLSIEEKPKTRDTRDLWEIRTALLEEQERQQVLQEELNELKNIQADYEDNVYVTQTQTLRNQISALQDQAGLTEMTGPGVELTLVADFEQASETEGFPELTSELLNRLVNELNVYGAEHLAIGAERIVNHTAIRDVMGRVYVNQRPLRDLPITILVLTEEPERLINYMEVSQAINDLAIHNIKLTMDEKQTITVPKYSDELSLNYVKVTDYEEGEE</sequence>
<dbReference type="OrthoDB" id="2439649at2"/>
<evidence type="ECO:0000256" key="1">
    <source>
        <dbReference type="ARBA" id="ARBA00009108"/>
    </source>
</evidence>
<dbReference type="InterPro" id="IPR010273">
    <property type="entry name" value="DUF881"/>
</dbReference>
<keyword evidence="3" id="KW-0472">Membrane</keyword>
<dbReference type="Proteomes" id="UP000321773">
    <property type="component" value="Unassembled WGS sequence"/>
</dbReference>
<feature type="coiled-coil region" evidence="2">
    <location>
        <begin position="44"/>
        <end position="71"/>
    </location>
</feature>
<organism evidence="5 6">
    <name type="scientific">Halolactibacillus miurensis</name>
    <dbReference type="NCBI Taxonomy" id="306541"/>
    <lineage>
        <taxon>Bacteria</taxon>
        <taxon>Bacillati</taxon>
        <taxon>Bacillota</taxon>
        <taxon>Bacilli</taxon>
        <taxon>Bacillales</taxon>
        <taxon>Bacillaceae</taxon>
        <taxon>Halolactibacillus</taxon>
    </lineage>
</organism>
<dbReference type="AlphaFoldDB" id="A0A1I6QAN7"/>
<keyword evidence="3" id="KW-0812">Transmembrane</keyword>
<evidence type="ECO:0000313" key="4">
    <source>
        <dbReference type="EMBL" id="GEM03514.1"/>
    </source>
</evidence>
<evidence type="ECO:0000313" key="7">
    <source>
        <dbReference type="Proteomes" id="UP000321773"/>
    </source>
</evidence>
<evidence type="ECO:0000313" key="6">
    <source>
        <dbReference type="Proteomes" id="UP000199139"/>
    </source>
</evidence>
<evidence type="ECO:0000313" key="5">
    <source>
        <dbReference type="EMBL" id="SFS49494.1"/>
    </source>
</evidence>
<comment type="similarity">
    <text evidence="1">Belongs to the UPF0749 family.</text>
</comment>
<proteinExistence type="inferred from homology"/>
<reference evidence="5 6" key="1">
    <citation type="submission" date="2016-10" db="EMBL/GenBank/DDBJ databases">
        <authorList>
            <person name="de Groot N.N."/>
        </authorList>
    </citation>
    <scope>NUCLEOTIDE SEQUENCE [LARGE SCALE GENOMIC DNA]</scope>
    <source>
        <strain evidence="5 6">DSM 17074</strain>
    </source>
</reference>
<keyword evidence="7" id="KW-1185">Reference proteome</keyword>